<evidence type="ECO:0000256" key="2">
    <source>
        <dbReference type="SAM" id="SignalP"/>
    </source>
</evidence>
<organism evidence="3 4">
    <name type="scientific">Myriangium duriaei CBS 260.36</name>
    <dbReference type="NCBI Taxonomy" id="1168546"/>
    <lineage>
        <taxon>Eukaryota</taxon>
        <taxon>Fungi</taxon>
        <taxon>Dikarya</taxon>
        <taxon>Ascomycota</taxon>
        <taxon>Pezizomycotina</taxon>
        <taxon>Dothideomycetes</taxon>
        <taxon>Dothideomycetidae</taxon>
        <taxon>Myriangiales</taxon>
        <taxon>Myriangiaceae</taxon>
        <taxon>Myriangium</taxon>
    </lineage>
</organism>
<keyword evidence="2" id="KW-0732">Signal</keyword>
<reference evidence="3" key="1">
    <citation type="journal article" date="2020" name="Stud. Mycol.">
        <title>101 Dothideomycetes genomes: a test case for predicting lifestyles and emergence of pathogens.</title>
        <authorList>
            <person name="Haridas S."/>
            <person name="Albert R."/>
            <person name="Binder M."/>
            <person name="Bloem J."/>
            <person name="Labutti K."/>
            <person name="Salamov A."/>
            <person name="Andreopoulos B."/>
            <person name="Baker S."/>
            <person name="Barry K."/>
            <person name="Bills G."/>
            <person name="Bluhm B."/>
            <person name="Cannon C."/>
            <person name="Castanera R."/>
            <person name="Culley D."/>
            <person name="Daum C."/>
            <person name="Ezra D."/>
            <person name="Gonzalez J."/>
            <person name="Henrissat B."/>
            <person name="Kuo A."/>
            <person name="Liang C."/>
            <person name="Lipzen A."/>
            <person name="Lutzoni F."/>
            <person name="Magnuson J."/>
            <person name="Mondo S."/>
            <person name="Nolan M."/>
            <person name="Ohm R."/>
            <person name="Pangilinan J."/>
            <person name="Park H.-J."/>
            <person name="Ramirez L."/>
            <person name="Alfaro M."/>
            <person name="Sun H."/>
            <person name="Tritt A."/>
            <person name="Yoshinaga Y."/>
            <person name="Zwiers L.-H."/>
            <person name="Turgeon B."/>
            <person name="Goodwin S."/>
            <person name="Spatafora J."/>
            <person name="Crous P."/>
            <person name="Grigoriev I."/>
        </authorList>
    </citation>
    <scope>NUCLEOTIDE SEQUENCE</scope>
    <source>
        <strain evidence="3">CBS 260.36</strain>
    </source>
</reference>
<feature type="region of interest" description="Disordered" evidence="1">
    <location>
        <begin position="34"/>
        <end position="55"/>
    </location>
</feature>
<dbReference type="OrthoDB" id="5739521at2759"/>
<feature type="compositionally biased region" description="Polar residues" evidence="1">
    <location>
        <begin position="45"/>
        <end position="54"/>
    </location>
</feature>
<protein>
    <submittedName>
        <fullName evidence="3">Uncharacterized protein</fullName>
    </submittedName>
</protein>
<keyword evidence="4" id="KW-1185">Reference proteome</keyword>
<evidence type="ECO:0000313" key="3">
    <source>
        <dbReference type="EMBL" id="KAF2151501.1"/>
    </source>
</evidence>
<evidence type="ECO:0000313" key="4">
    <source>
        <dbReference type="Proteomes" id="UP000799439"/>
    </source>
</evidence>
<evidence type="ECO:0000256" key="1">
    <source>
        <dbReference type="SAM" id="MobiDB-lite"/>
    </source>
</evidence>
<dbReference type="EMBL" id="ML996088">
    <property type="protein sequence ID" value="KAF2151501.1"/>
    <property type="molecule type" value="Genomic_DNA"/>
</dbReference>
<sequence length="353" mass="39245">MRASLLFAALSIFFPSALSSEYLEDTKERLIAVTNPSTAHGVEPNTESSLTQSAEGPVDDSADVFAAARAVFIPQAPELGSLIGTVETTNIYFNMSKIARDSQITVKKVVDFLIRYGKSASKSPVVLRTVFKALVKIVNLIFEELEGAFEDFEFFVLGADDGKSAKARRQKFRRDRSTRSVSWDLADDAAHAQKNILYGRAIIHADLKSQMIRRGVRNVTFAHIDDETLPTSLLSYQHGGASHYHWRPSQRAPRKGRYKTFKKHYPFFDAGGAGFKISGVVNPQTKALTKKDAEAVAEVIVLDYLARRESASVVGYQDHFESSGKIGHKLCFIAEEKKFGLQNEMHECFGKAR</sequence>
<comment type="caution">
    <text evidence="3">The sequence shown here is derived from an EMBL/GenBank/DDBJ whole genome shotgun (WGS) entry which is preliminary data.</text>
</comment>
<accession>A0A9P4IXK8</accession>
<proteinExistence type="predicted"/>
<dbReference type="Proteomes" id="UP000799439">
    <property type="component" value="Unassembled WGS sequence"/>
</dbReference>
<feature type="signal peptide" evidence="2">
    <location>
        <begin position="1"/>
        <end position="19"/>
    </location>
</feature>
<gene>
    <name evidence="3" type="ORF">K461DRAFT_308084</name>
</gene>
<feature type="chain" id="PRO_5040257611" evidence="2">
    <location>
        <begin position="20"/>
        <end position="353"/>
    </location>
</feature>
<name>A0A9P4IXK8_9PEZI</name>
<dbReference type="AlphaFoldDB" id="A0A9P4IXK8"/>